<name>A0A7T3PGZ3_9CAUD</name>
<proteinExistence type="predicted"/>
<evidence type="ECO:0000313" key="2">
    <source>
        <dbReference type="Proteomes" id="UP000595170"/>
    </source>
</evidence>
<protein>
    <submittedName>
        <fullName evidence="1">Tail protein</fullName>
    </submittedName>
</protein>
<accession>A0A7T3PGZ3</accession>
<keyword evidence="2" id="KW-1185">Reference proteome</keyword>
<dbReference type="Proteomes" id="UP000595170">
    <property type="component" value="Segment"/>
</dbReference>
<sequence>MVSLLLDHGHSEATEYPIGMLWDEGDLVVERLNGQAITEAVLFQMAAGSLLSKDAAREFKKIVTGLNDGK</sequence>
<evidence type="ECO:0000313" key="1">
    <source>
        <dbReference type="EMBL" id="QPZ53311.1"/>
    </source>
</evidence>
<organism evidence="1 2">
    <name type="scientific">Achromobacter phage vB_AchrS_AchV4</name>
    <dbReference type="NCBI Taxonomy" id="2796514"/>
    <lineage>
        <taxon>Viruses</taxon>
        <taxon>Duplodnaviria</taxon>
        <taxon>Heunggongvirae</taxon>
        <taxon>Uroviricota</taxon>
        <taxon>Caudoviricetes</taxon>
        <taxon>Casjensviridae</taxon>
        <taxon>Gediminasvirus</taxon>
        <taxon>Gediminasvirus AchV4</taxon>
    </lineage>
</organism>
<dbReference type="EMBL" id="MW269554">
    <property type="protein sequence ID" value="QPZ53311.1"/>
    <property type="molecule type" value="Genomic_DNA"/>
</dbReference>
<gene>
    <name evidence="1" type="ORF">AchV4_0014</name>
</gene>
<reference evidence="1 2" key="1">
    <citation type="submission" date="2020-11" db="EMBL/GenBank/DDBJ databases">
        <title>Complete Genome Sequence of Achromobacter phage vB_AchrS_AchV4.</title>
        <authorList>
            <person name="Kaliniene L."/>
            <person name="Noreika A."/>
            <person name="Meskys R."/>
        </authorList>
    </citation>
    <scope>NUCLEOTIDE SEQUENCE [LARGE SCALE GENOMIC DNA]</scope>
</reference>